<organism evidence="1 2">
    <name type="scientific">Elysia crispata</name>
    <name type="common">lettuce slug</name>
    <dbReference type="NCBI Taxonomy" id="231223"/>
    <lineage>
        <taxon>Eukaryota</taxon>
        <taxon>Metazoa</taxon>
        <taxon>Spiralia</taxon>
        <taxon>Lophotrochozoa</taxon>
        <taxon>Mollusca</taxon>
        <taxon>Gastropoda</taxon>
        <taxon>Heterobranchia</taxon>
        <taxon>Euthyneura</taxon>
        <taxon>Panpulmonata</taxon>
        <taxon>Sacoglossa</taxon>
        <taxon>Placobranchoidea</taxon>
        <taxon>Plakobranchidae</taxon>
        <taxon>Elysia</taxon>
    </lineage>
</organism>
<comment type="caution">
    <text evidence="1">The sequence shown here is derived from an EMBL/GenBank/DDBJ whole genome shotgun (WGS) entry which is preliminary data.</text>
</comment>
<name>A0AAE1D794_9GAST</name>
<dbReference type="EMBL" id="JAWDGP010005047">
    <property type="protein sequence ID" value="KAK3760049.1"/>
    <property type="molecule type" value="Genomic_DNA"/>
</dbReference>
<reference evidence="1" key="1">
    <citation type="journal article" date="2023" name="G3 (Bethesda)">
        <title>A reference genome for the long-term kleptoplast-retaining sea slug Elysia crispata morphotype clarki.</title>
        <authorList>
            <person name="Eastman K.E."/>
            <person name="Pendleton A.L."/>
            <person name="Shaikh M.A."/>
            <person name="Suttiyut T."/>
            <person name="Ogas R."/>
            <person name="Tomko P."/>
            <person name="Gavelis G."/>
            <person name="Widhalm J.R."/>
            <person name="Wisecaver J.H."/>
        </authorList>
    </citation>
    <scope>NUCLEOTIDE SEQUENCE</scope>
    <source>
        <strain evidence="1">ECLA1</strain>
    </source>
</reference>
<evidence type="ECO:0000313" key="2">
    <source>
        <dbReference type="Proteomes" id="UP001283361"/>
    </source>
</evidence>
<gene>
    <name evidence="1" type="ORF">RRG08_064720</name>
</gene>
<accession>A0AAE1D794</accession>
<dbReference type="AlphaFoldDB" id="A0AAE1D794"/>
<dbReference type="Proteomes" id="UP001283361">
    <property type="component" value="Unassembled WGS sequence"/>
</dbReference>
<keyword evidence="2" id="KW-1185">Reference proteome</keyword>
<sequence length="159" mass="17670">MQIKRTRGPHSSVFTSINSSDVNTVVRQECACVHDRNILHYVICTVLRFNFKVSSVGTSETGRSVSNLPCTIFTRGAAYSSLPLVCGLLDHYKGIDLYYSRAWYLVAQGPRTYLTPHRIVQVLFEAITPRMPPSDGGHLNSQNIGFFETASGFPTGNLR</sequence>
<protein>
    <submittedName>
        <fullName evidence="1">Uncharacterized protein</fullName>
    </submittedName>
</protein>
<proteinExistence type="predicted"/>
<evidence type="ECO:0000313" key="1">
    <source>
        <dbReference type="EMBL" id="KAK3760049.1"/>
    </source>
</evidence>